<protein>
    <submittedName>
        <fullName evidence="1">13090_t:CDS:1</fullName>
    </submittedName>
</protein>
<reference evidence="1" key="1">
    <citation type="submission" date="2021-06" db="EMBL/GenBank/DDBJ databases">
        <authorList>
            <person name="Kallberg Y."/>
            <person name="Tangrot J."/>
            <person name="Rosling A."/>
        </authorList>
    </citation>
    <scope>NUCLEOTIDE SEQUENCE</scope>
    <source>
        <strain evidence="1">28 12/20/2015</strain>
    </source>
</reference>
<dbReference type="Proteomes" id="UP000789366">
    <property type="component" value="Unassembled WGS sequence"/>
</dbReference>
<evidence type="ECO:0000313" key="1">
    <source>
        <dbReference type="EMBL" id="CAG8704573.1"/>
    </source>
</evidence>
<sequence length="97" mass="11347">GKAVSAQTERLHRQEHTKRVHSINTKQEEIRELILSTSQSFNVSISSSKDLILLFTASNIEQRTEQEIEHKAEHKEIKHEAEYEEIEHEAEKEIDNK</sequence>
<accession>A0ACA9PCY7</accession>
<proteinExistence type="predicted"/>
<dbReference type="EMBL" id="CAJVPW010024328">
    <property type="protein sequence ID" value="CAG8704573.1"/>
    <property type="molecule type" value="Genomic_DNA"/>
</dbReference>
<evidence type="ECO:0000313" key="2">
    <source>
        <dbReference type="Proteomes" id="UP000789366"/>
    </source>
</evidence>
<gene>
    <name evidence="1" type="ORF">SPELUC_LOCUS11452</name>
</gene>
<feature type="non-terminal residue" evidence="1">
    <location>
        <position position="1"/>
    </location>
</feature>
<name>A0ACA9PCY7_9GLOM</name>
<comment type="caution">
    <text evidence="1">The sequence shown here is derived from an EMBL/GenBank/DDBJ whole genome shotgun (WGS) entry which is preliminary data.</text>
</comment>
<organism evidence="1 2">
    <name type="scientific">Cetraspora pellucida</name>
    <dbReference type="NCBI Taxonomy" id="1433469"/>
    <lineage>
        <taxon>Eukaryota</taxon>
        <taxon>Fungi</taxon>
        <taxon>Fungi incertae sedis</taxon>
        <taxon>Mucoromycota</taxon>
        <taxon>Glomeromycotina</taxon>
        <taxon>Glomeromycetes</taxon>
        <taxon>Diversisporales</taxon>
        <taxon>Gigasporaceae</taxon>
        <taxon>Cetraspora</taxon>
    </lineage>
</organism>
<keyword evidence="2" id="KW-1185">Reference proteome</keyword>